<dbReference type="Gene3D" id="3.30.160.60">
    <property type="entry name" value="Classic Zinc Finger"/>
    <property type="match status" value="3"/>
</dbReference>
<evidence type="ECO:0000256" key="6">
    <source>
        <dbReference type="SAM" id="MobiDB-lite"/>
    </source>
</evidence>
<accession>A0ABM1K9V9</accession>
<sequence>MAAGSLIKEFCGETTCSICLDYFREPVTIECGHNFCQACLTRCWAESDRGASCPRCREVLQQKNFKPNRQLANLVELVKKLRVGKGVDGEQGKCERHQEPLKLICFDDQAPICVVCDRSTEHRNHRVLPVEEAFLEYKKEIQAELQSLEQEKGTLQEQKVADDQRSQTFLTQLQAEKKKTKSAFQQLQNYLEKEEHLRLSRLEEMEKEMVKRNEENGARFSEEVSHLSRLITEMEEKFQQSENEFLQDPKTILSRDRERAMAAGSLIKEFCEETTCSVCLDYFREPVTIECGHNFCQACLTQCWAKSDTGASCPLCGEVLQQKNFKPNRQLANLVELVKKLQMGKGVEGEQGRCERHQEPLKLICFDDQTTICVVCGRSMAHRNHRVLPMEEAFLEFKKEIQAELQSLEQEKGTLQEQKVADDQRSQTFLTQLELEKKKNKSAFQQLHTYLEKEERLRLSVLEEMEEISQPGAGRPKTQLELEKKKNKSAFQQLHTYLEKEERLRLSVLEEMEEKMAKRDKENCVLVLKDPKTVQSRYVKEPERQLLGPPLELEEALRTYAQKTPALEQALSKCQVNVTLDLKTTHPQLIVSPEMKKRKGDITLNPDEKSWIVQTECYGDDCGGDFGDDYANRCVEHDDVFDDCDSFFTDDDWKVTPRRRLKEAAPVLQRLQFTLSRAATWTCKTIRMWIHAVGVGDTELLGRPIPSDQRRPWLREEAMAARSLVKEFSEETTCSVCLDYFKEPVTIECGHNFCQACLTRCWAESVTGPSCPQCRKASQQQNFKPNWQLVNLVELVRKLQAGNGAEAKWGGCERHREPLKLFCFDDQAPICVVCDRSMEHRNHRVLPMEEALLEYKGVMAGKKNPSGAQFRKRKAERAKEQAKQAIREEEQYWRPVLERLVAMVKFLGMQHLAFHGTNENSYRESNGHFLKLVELLALFDPILTEHVRRVKDEETMVHYLGKDIQNELLELLASAIRQNILAHVNSAKYYSVILDCTPDVSHTEQMTATVRFVSVIKPPDTEMSEPEVTIREHFLGFVLLKETTGAFMTETLLGLLDQMGLPLEDLRGQSYDNGSNMRGKEHGVQKRVLDINPRAFFVPCSAHSLNLVVSDVAKCCLEATSFFMLVQQIYNYFSASTHRWQILTSHVPAITVKPLSQTRWESRTDALQPLRYHLGSIYDALMEIFNDSSLQESSTSDSRVEAKALADAISKFKFVVSLVTWYKILFEIHLTDKLLQNKETDLNFATSQLQVTKNYLVGCRCDEAFEQVLVAATKIAKQLEMLPNFETEQRQRRKKKQFESEAPEEAPQDPKQQFKANFYYAVLDVAIQSVEERSQQLQHCNSVFGFLYDIYSIKEKCTADLRKACKNLEQALTHDGNRDIDAEELCYELQAVARRLPKPMPPQRVLLHILQQRIQDSVPNVCIALRILLTLPVSVASGERSFSKLKLIKTHIRSTMLQERLLDLATISVEHAEASVLDLKELVTKFAKEKARKMRV</sequence>
<dbReference type="InterPro" id="IPR000315">
    <property type="entry name" value="Znf_B-box"/>
</dbReference>
<feature type="domain" description="RING-type" evidence="7">
    <location>
        <begin position="16"/>
        <end position="57"/>
    </location>
</feature>
<dbReference type="PROSITE" id="PS00518">
    <property type="entry name" value="ZF_RING_1"/>
    <property type="match status" value="3"/>
</dbReference>
<dbReference type="SMART" id="SM00184">
    <property type="entry name" value="RING"/>
    <property type="match status" value="3"/>
</dbReference>
<dbReference type="InterPro" id="IPR008906">
    <property type="entry name" value="HATC_C_dom"/>
</dbReference>
<gene>
    <name evidence="10" type="primary">LOC107113656</name>
</gene>
<evidence type="ECO:0000256" key="3">
    <source>
        <dbReference type="ARBA" id="ARBA00022833"/>
    </source>
</evidence>
<evidence type="ECO:0000313" key="10">
    <source>
        <dbReference type="RefSeq" id="XP_015270496.1"/>
    </source>
</evidence>
<dbReference type="Pfam" id="PF15227">
    <property type="entry name" value="zf-C3HC4_4"/>
    <property type="match status" value="3"/>
</dbReference>
<reference evidence="10" key="1">
    <citation type="submission" date="2025-08" db="UniProtKB">
        <authorList>
            <consortium name="RefSeq"/>
        </authorList>
    </citation>
    <scope>IDENTIFICATION</scope>
</reference>
<dbReference type="InterPro" id="IPR050143">
    <property type="entry name" value="TRIM/RBCC"/>
</dbReference>
<keyword evidence="3" id="KW-0862">Zinc</keyword>
<dbReference type="InterPro" id="IPR001841">
    <property type="entry name" value="Znf_RING"/>
</dbReference>
<dbReference type="PROSITE" id="PS50119">
    <property type="entry name" value="ZF_BBOX"/>
    <property type="match status" value="3"/>
</dbReference>
<protein>
    <submittedName>
        <fullName evidence="10">Uncharacterized protein LOC107113656</fullName>
    </submittedName>
</protein>
<dbReference type="SMART" id="SM00336">
    <property type="entry name" value="BBOX"/>
    <property type="match status" value="3"/>
</dbReference>
<dbReference type="SUPFAM" id="SSF53098">
    <property type="entry name" value="Ribonuclease H-like"/>
    <property type="match status" value="1"/>
</dbReference>
<evidence type="ECO:0000313" key="9">
    <source>
        <dbReference type="Proteomes" id="UP000694871"/>
    </source>
</evidence>
<name>A0ABM1K9V9_GEKJA</name>
<dbReference type="Gene3D" id="3.30.40.10">
    <property type="entry name" value="Zinc/RING finger domain, C3HC4 (zinc finger)"/>
    <property type="match status" value="3"/>
</dbReference>
<organism evidence="9 10">
    <name type="scientific">Gekko japonicus</name>
    <name type="common">Schlegel's Japanese gecko</name>
    <dbReference type="NCBI Taxonomy" id="146911"/>
    <lineage>
        <taxon>Eukaryota</taxon>
        <taxon>Metazoa</taxon>
        <taxon>Chordata</taxon>
        <taxon>Craniata</taxon>
        <taxon>Vertebrata</taxon>
        <taxon>Euteleostomi</taxon>
        <taxon>Lepidosauria</taxon>
        <taxon>Squamata</taxon>
        <taxon>Bifurcata</taxon>
        <taxon>Gekkota</taxon>
        <taxon>Gekkonidae</taxon>
        <taxon>Gekkoninae</taxon>
        <taxon>Gekko</taxon>
    </lineage>
</organism>
<feature type="domain" description="B box-type" evidence="8">
    <location>
        <begin position="349"/>
        <end position="390"/>
    </location>
</feature>
<dbReference type="SUPFAM" id="SSF57850">
    <property type="entry name" value="RING/U-box"/>
    <property type="match status" value="3"/>
</dbReference>
<evidence type="ECO:0000256" key="5">
    <source>
        <dbReference type="SAM" id="Coils"/>
    </source>
</evidence>
<feature type="coiled-coil region" evidence="5">
    <location>
        <begin position="391"/>
        <end position="425"/>
    </location>
</feature>
<feature type="domain" description="B box-type" evidence="8">
    <location>
        <begin position="812"/>
        <end position="848"/>
    </location>
</feature>
<dbReference type="PROSITE" id="PS50089">
    <property type="entry name" value="ZF_RING_2"/>
    <property type="match status" value="3"/>
</dbReference>
<keyword evidence="1" id="KW-0479">Metal-binding</keyword>
<dbReference type="Proteomes" id="UP000694871">
    <property type="component" value="Unplaced"/>
</dbReference>
<dbReference type="InterPro" id="IPR012337">
    <property type="entry name" value="RNaseH-like_sf"/>
</dbReference>
<dbReference type="PANTHER" id="PTHR24103">
    <property type="entry name" value="E3 UBIQUITIN-PROTEIN LIGASE TRIM"/>
    <property type="match status" value="1"/>
</dbReference>
<keyword evidence="9" id="KW-1185">Reference proteome</keyword>
<feature type="domain" description="RING-type" evidence="7">
    <location>
        <begin position="276"/>
        <end position="316"/>
    </location>
</feature>
<dbReference type="InterPro" id="IPR017907">
    <property type="entry name" value="Znf_RING_CS"/>
</dbReference>
<feature type="domain" description="RING-type" evidence="7">
    <location>
        <begin position="734"/>
        <end position="775"/>
    </location>
</feature>
<evidence type="ECO:0000256" key="1">
    <source>
        <dbReference type="ARBA" id="ARBA00022723"/>
    </source>
</evidence>
<keyword evidence="5" id="KW-0175">Coiled coil</keyword>
<dbReference type="Pfam" id="PF14291">
    <property type="entry name" value="DUF4371"/>
    <property type="match status" value="1"/>
</dbReference>
<evidence type="ECO:0000256" key="4">
    <source>
        <dbReference type="PROSITE-ProRule" id="PRU00024"/>
    </source>
</evidence>
<evidence type="ECO:0000259" key="8">
    <source>
        <dbReference type="PROSITE" id="PS50119"/>
    </source>
</evidence>
<evidence type="ECO:0000256" key="2">
    <source>
        <dbReference type="ARBA" id="ARBA00022771"/>
    </source>
</evidence>
<dbReference type="GeneID" id="107113656"/>
<feature type="coiled-coil region" evidence="5">
    <location>
        <begin position="131"/>
        <end position="190"/>
    </location>
</feature>
<keyword evidence="2 4" id="KW-0863">Zinc-finger</keyword>
<dbReference type="Pfam" id="PF05699">
    <property type="entry name" value="Dimer_Tnp_hAT"/>
    <property type="match status" value="1"/>
</dbReference>
<proteinExistence type="predicted"/>
<feature type="domain" description="B box-type" evidence="8">
    <location>
        <begin position="89"/>
        <end position="130"/>
    </location>
</feature>
<dbReference type="InterPro" id="IPR025398">
    <property type="entry name" value="DUF4371"/>
</dbReference>
<dbReference type="CDD" id="cd16594">
    <property type="entry name" value="RING-HC_TRIM7-like_C-IV"/>
    <property type="match status" value="3"/>
</dbReference>
<feature type="region of interest" description="Disordered" evidence="6">
    <location>
        <begin position="1286"/>
        <end position="1309"/>
    </location>
</feature>
<dbReference type="CDD" id="cd19762">
    <property type="entry name" value="Bbox2_TRIM7-like"/>
    <property type="match status" value="3"/>
</dbReference>
<dbReference type="InterPro" id="IPR013083">
    <property type="entry name" value="Znf_RING/FYVE/PHD"/>
</dbReference>
<evidence type="ECO:0000259" key="7">
    <source>
        <dbReference type="PROSITE" id="PS50089"/>
    </source>
</evidence>
<dbReference type="Pfam" id="PF00643">
    <property type="entry name" value="zf-B_box"/>
    <property type="match status" value="3"/>
</dbReference>
<dbReference type="RefSeq" id="XP_015270496.1">
    <property type="nucleotide sequence ID" value="XM_015415010.1"/>
</dbReference>
<dbReference type="SUPFAM" id="SSF57845">
    <property type="entry name" value="B-box zinc-binding domain"/>
    <property type="match status" value="3"/>
</dbReference>